<evidence type="ECO:0000256" key="7">
    <source>
        <dbReference type="HAMAP-Rule" id="MF_00159"/>
    </source>
</evidence>
<comment type="catalytic activity">
    <reaction evidence="7">
        <text>(2E)-4-hydroxy-3-methylbut-2-enyl diphosphate + oxidized [flavodoxin] + H2O + 2 H(+) = 2-C-methyl-D-erythritol 2,4-cyclic diphosphate + reduced [flavodoxin]</text>
        <dbReference type="Rhea" id="RHEA:43604"/>
        <dbReference type="Rhea" id="RHEA-COMP:10622"/>
        <dbReference type="Rhea" id="RHEA-COMP:10623"/>
        <dbReference type="ChEBI" id="CHEBI:15377"/>
        <dbReference type="ChEBI" id="CHEBI:15378"/>
        <dbReference type="ChEBI" id="CHEBI:57618"/>
        <dbReference type="ChEBI" id="CHEBI:58210"/>
        <dbReference type="ChEBI" id="CHEBI:58483"/>
        <dbReference type="ChEBI" id="CHEBI:128753"/>
        <dbReference type="EC" id="1.17.7.3"/>
    </reaction>
</comment>
<dbReference type="InterPro" id="IPR058578">
    <property type="entry name" value="IspG_TIM"/>
</dbReference>
<comment type="caution">
    <text evidence="10">The sequence shown here is derived from an EMBL/GenBank/DDBJ whole genome shotgun (WGS) entry which is preliminary data.</text>
</comment>
<dbReference type="Gene3D" id="3.20.20.20">
    <property type="entry name" value="Dihydropteroate synthase-like"/>
    <property type="match status" value="1"/>
</dbReference>
<evidence type="ECO:0000256" key="2">
    <source>
        <dbReference type="ARBA" id="ARBA00022723"/>
    </source>
</evidence>
<dbReference type="PIRSF" id="PIRSF004640">
    <property type="entry name" value="IspG"/>
    <property type="match status" value="1"/>
</dbReference>
<dbReference type="GO" id="GO:0046429">
    <property type="term" value="F:4-hydroxy-3-methylbut-2-en-1-yl diphosphate synthase activity (ferredoxin)"/>
    <property type="evidence" value="ECO:0007669"/>
    <property type="project" value="UniProtKB-UniRule"/>
</dbReference>
<dbReference type="GO" id="GO:0016114">
    <property type="term" value="P:terpenoid biosynthetic process"/>
    <property type="evidence" value="ECO:0007669"/>
    <property type="project" value="InterPro"/>
</dbReference>
<dbReference type="NCBIfam" id="NF001540">
    <property type="entry name" value="PRK00366.1"/>
    <property type="match status" value="1"/>
</dbReference>
<dbReference type="PANTHER" id="PTHR30454">
    <property type="entry name" value="4-HYDROXY-3-METHYLBUT-2-EN-1-YL DIPHOSPHATE SYNTHASE"/>
    <property type="match status" value="1"/>
</dbReference>
<keyword evidence="6 7" id="KW-0414">Isoprene biosynthesis</keyword>
<keyword evidence="2 7" id="KW-0479">Metal-binding</keyword>
<feature type="binding site" evidence="7">
    <location>
        <position position="261"/>
    </location>
    <ligand>
        <name>[4Fe-4S] cluster</name>
        <dbReference type="ChEBI" id="CHEBI:49883"/>
    </ligand>
</feature>
<dbReference type="InterPro" id="IPR016425">
    <property type="entry name" value="IspG_bac"/>
</dbReference>
<feature type="binding site" evidence="7">
    <location>
        <position position="303"/>
    </location>
    <ligand>
        <name>[4Fe-4S] cluster</name>
        <dbReference type="ChEBI" id="CHEBI:49883"/>
    </ligand>
</feature>
<dbReference type="Proteomes" id="UP000824260">
    <property type="component" value="Unassembled WGS sequence"/>
</dbReference>
<dbReference type="Gene3D" id="3.30.413.10">
    <property type="entry name" value="Sulfite Reductase Hemoprotein, domain 1"/>
    <property type="match status" value="1"/>
</dbReference>
<dbReference type="AlphaFoldDB" id="A0A9D0ZM73"/>
<dbReference type="EC" id="1.17.7.3" evidence="7"/>
<comment type="pathway">
    <text evidence="7">Isoprenoid biosynthesis; isopentenyl diphosphate biosynthesis via DXP pathway; isopentenyl diphosphate from 1-deoxy-D-xylulose 5-phosphate: step 5/6.</text>
</comment>
<evidence type="ECO:0000256" key="4">
    <source>
        <dbReference type="ARBA" id="ARBA00023004"/>
    </source>
</evidence>
<name>A0A9D0ZM73_9FIRM</name>
<keyword evidence="3 7" id="KW-0560">Oxidoreductase</keyword>
<dbReference type="InterPro" id="IPR004588">
    <property type="entry name" value="IspG_bac-typ"/>
</dbReference>
<keyword evidence="5 7" id="KW-0411">Iron-sulfur</keyword>
<comment type="cofactor">
    <cofactor evidence="7">
        <name>[4Fe-4S] cluster</name>
        <dbReference type="ChEBI" id="CHEBI:49883"/>
    </cofactor>
    <text evidence="7">Binds 1 [4Fe-4S] cluster.</text>
</comment>
<dbReference type="GO" id="GO:0005506">
    <property type="term" value="F:iron ion binding"/>
    <property type="evidence" value="ECO:0007669"/>
    <property type="project" value="InterPro"/>
</dbReference>
<dbReference type="NCBIfam" id="TIGR00612">
    <property type="entry name" value="ispG_gcpE"/>
    <property type="match status" value="1"/>
</dbReference>
<reference evidence="10" key="1">
    <citation type="submission" date="2020-10" db="EMBL/GenBank/DDBJ databases">
        <authorList>
            <person name="Gilroy R."/>
        </authorList>
    </citation>
    <scope>NUCLEOTIDE SEQUENCE</scope>
    <source>
        <strain evidence="10">ChiSjej6B24-2974</strain>
    </source>
</reference>
<dbReference type="HAMAP" id="MF_00159">
    <property type="entry name" value="IspG"/>
    <property type="match status" value="1"/>
</dbReference>
<dbReference type="SUPFAM" id="SSF51717">
    <property type="entry name" value="Dihydropteroate synthetase-like"/>
    <property type="match status" value="1"/>
</dbReference>
<evidence type="ECO:0000259" key="9">
    <source>
        <dbReference type="Pfam" id="PF26540"/>
    </source>
</evidence>
<evidence type="ECO:0000313" key="11">
    <source>
        <dbReference type="Proteomes" id="UP000824260"/>
    </source>
</evidence>
<evidence type="ECO:0000313" key="10">
    <source>
        <dbReference type="EMBL" id="HIQ82811.1"/>
    </source>
</evidence>
<feature type="domain" description="IspG TIM-barrel" evidence="8">
    <location>
        <begin position="3"/>
        <end position="242"/>
    </location>
</feature>
<evidence type="ECO:0000259" key="8">
    <source>
        <dbReference type="Pfam" id="PF04551"/>
    </source>
</evidence>
<feature type="domain" description="IspG C-terminal" evidence="9">
    <location>
        <begin position="257"/>
        <end position="342"/>
    </location>
</feature>
<dbReference type="InterPro" id="IPR045854">
    <property type="entry name" value="NO2/SO3_Rdtase_4Fe4S_sf"/>
</dbReference>
<dbReference type="Pfam" id="PF26540">
    <property type="entry name" value="GcpE_C"/>
    <property type="match status" value="1"/>
</dbReference>
<feature type="binding site" evidence="7">
    <location>
        <position position="296"/>
    </location>
    <ligand>
        <name>[4Fe-4S] cluster</name>
        <dbReference type="ChEBI" id="CHEBI:49883"/>
    </ligand>
</feature>
<dbReference type="EMBL" id="DVFZ01000068">
    <property type="protein sequence ID" value="HIQ82811.1"/>
    <property type="molecule type" value="Genomic_DNA"/>
</dbReference>
<gene>
    <name evidence="7 10" type="primary">ispG</name>
    <name evidence="10" type="synonym">gcpE</name>
    <name evidence="10" type="ORF">IAA52_06880</name>
</gene>
<organism evidence="10 11">
    <name type="scientific">Candidatus Pullichristensenella stercorigallinarum</name>
    <dbReference type="NCBI Taxonomy" id="2840909"/>
    <lineage>
        <taxon>Bacteria</taxon>
        <taxon>Bacillati</taxon>
        <taxon>Bacillota</taxon>
        <taxon>Clostridia</taxon>
        <taxon>Candidatus Pullichristensenella</taxon>
    </lineage>
</organism>
<dbReference type="Pfam" id="PF04551">
    <property type="entry name" value="GcpE"/>
    <property type="match status" value="1"/>
</dbReference>
<evidence type="ECO:0000256" key="1">
    <source>
        <dbReference type="ARBA" id="ARBA00022485"/>
    </source>
</evidence>
<dbReference type="PANTHER" id="PTHR30454:SF0">
    <property type="entry name" value="4-HYDROXY-3-METHYLBUT-2-EN-1-YL DIPHOSPHATE SYNTHASE (FERREDOXIN), CHLOROPLASTIC"/>
    <property type="match status" value="1"/>
</dbReference>
<keyword evidence="1 7" id="KW-0004">4Fe-4S</keyword>
<feature type="binding site" evidence="7">
    <location>
        <position position="264"/>
    </location>
    <ligand>
        <name>[4Fe-4S] cluster</name>
        <dbReference type="ChEBI" id="CHEBI:49883"/>
    </ligand>
</feature>
<dbReference type="InterPro" id="IPR011005">
    <property type="entry name" value="Dihydropteroate_synth-like_sf"/>
</dbReference>
<comment type="similarity">
    <text evidence="7">Belongs to the IspG family.</text>
</comment>
<comment type="function">
    <text evidence="7">Converts 2C-methyl-D-erythritol 2,4-cyclodiphosphate (ME-2,4cPP) into 1-hydroxy-2-methyl-2-(E)-butenyl 4-diphosphate.</text>
</comment>
<dbReference type="FunFam" id="3.20.20.20:FF:000001">
    <property type="entry name" value="4-hydroxy-3-methylbut-2-en-1-yl diphosphate synthase (flavodoxin)"/>
    <property type="match status" value="1"/>
</dbReference>
<protein>
    <recommendedName>
        <fullName evidence="7">4-hydroxy-3-methylbut-2-en-1-yl diphosphate synthase (flavodoxin)</fullName>
        <ecNumber evidence="7">1.17.7.3</ecNumber>
    </recommendedName>
    <alternativeName>
        <fullName evidence="7">1-hydroxy-2-methyl-2-(E)-butenyl 4-diphosphate synthase</fullName>
    </alternativeName>
</protein>
<dbReference type="GO" id="GO:0141197">
    <property type="term" value="F:4-hydroxy-3-methylbut-2-enyl-diphosphate synthase activity (flavodoxin)"/>
    <property type="evidence" value="ECO:0007669"/>
    <property type="project" value="UniProtKB-EC"/>
</dbReference>
<evidence type="ECO:0000256" key="5">
    <source>
        <dbReference type="ARBA" id="ARBA00023014"/>
    </source>
</evidence>
<dbReference type="SUPFAM" id="SSF56014">
    <property type="entry name" value="Nitrite and sulphite reductase 4Fe-4S domain-like"/>
    <property type="match status" value="1"/>
</dbReference>
<evidence type="ECO:0000256" key="3">
    <source>
        <dbReference type="ARBA" id="ARBA00023002"/>
    </source>
</evidence>
<dbReference type="GO" id="GO:0051539">
    <property type="term" value="F:4 iron, 4 sulfur cluster binding"/>
    <property type="evidence" value="ECO:0007669"/>
    <property type="project" value="UniProtKB-UniRule"/>
</dbReference>
<sequence length="347" mass="36546">MLTKAVYAGNVQIGGGARVTVQSMTNTDTRDAGATIAQIRALANAGAEIVRVSVYDETCARNVRALVDASPVPLVADIHFDHRLAIQAVENGIAKVRINPGNIGGENNVRTLADCLRAHNVPVRIGVNAGSLEREILQRYGGATAEGMVESGLNHARMLERAGWDEIVLSFKASSVRLTVDACRLAAKRTDYPQHIGVTEAGTYEGSIVKSAMGIGALLLDGIGDTIRVSITGDPVREVEAGLDILRAAGLRKDYVEVVSCPTCARTAIEVEALACKVREATKHIRKPLRVAVMGCVVNGPGEARGADVGIAGGKDGGALFVKGQPPRAVHGDLAEILLAEIQRILQ</sequence>
<accession>A0A9D0ZM73</accession>
<proteinExistence type="inferred from homology"/>
<reference evidence="10" key="2">
    <citation type="journal article" date="2021" name="PeerJ">
        <title>Extensive microbial diversity within the chicken gut microbiome revealed by metagenomics and culture.</title>
        <authorList>
            <person name="Gilroy R."/>
            <person name="Ravi A."/>
            <person name="Getino M."/>
            <person name="Pursley I."/>
            <person name="Horton D.L."/>
            <person name="Alikhan N.F."/>
            <person name="Baker D."/>
            <person name="Gharbi K."/>
            <person name="Hall N."/>
            <person name="Watson M."/>
            <person name="Adriaenssens E.M."/>
            <person name="Foster-Nyarko E."/>
            <person name="Jarju S."/>
            <person name="Secka A."/>
            <person name="Antonio M."/>
            <person name="Oren A."/>
            <person name="Chaudhuri R.R."/>
            <person name="La Ragione R."/>
            <person name="Hildebrand F."/>
            <person name="Pallen M.J."/>
        </authorList>
    </citation>
    <scope>NUCLEOTIDE SEQUENCE</scope>
    <source>
        <strain evidence="10">ChiSjej6B24-2974</strain>
    </source>
</reference>
<dbReference type="InterPro" id="IPR058579">
    <property type="entry name" value="IspG_C"/>
</dbReference>
<keyword evidence="4 7" id="KW-0408">Iron</keyword>
<evidence type="ECO:0000256" key="6">
    <source>
        <dbReference type="ARBA" id="ARBA00023229"/>
    </source>
</evidence>
<dbReference type="GO" id="GO:0019288">
    <property type="term" value="P:isopentenyl diphosphate biosynthetic process, methylerythritol 4-phosphate pathway"/>
    <property type="evidence" value="ECO:0007669"/>
    <property type="project" value="UniProtKB-UniRule"/>
</dbReference>